<dbReference type="Pfam" id="PF07963">
    <property type="entry name" value="N_methyl"/>
    <property type="match status" value="1"/>
</dbReference>
<dbReference type="InterPro" id="IPR012902">
    <property type="entry name" value="N_methyl_site"/>
</dbReference>
<evidence type="ECO:0000313" key="4">
    <source>
        <dbReference type="EMBL" id="RGM08005.1"/>
    </source>
</evidence>
<feature type="transmembrane region" description="Helical" evidence="2">
    <location>
        <begin position="6"/>
        <end position="28"/>
    </location>
</feature>
<evidence type="ECO:0000313" key="3">
    <source>
        <dbReference type="EMBL" id="CUO18147.1"/>
    </source>
</evidence>
<keyword evidence="2" id="KW-0472">Membrane</keyword>
<evidence type="ECO:0000256" key="1">
    <source>
        <dbReference type="ARBA" id="ARBA00022481"/>
    </source>
</evidence>
<dbReference type="RefSeq" id="WP_055654766.1">
    <property type="nucleotide sequence ID" value="NZ_CABIXC010000004.1"/>
</dbReference>
<evidence type="ECO:0000256" key="2">
    <source>
        <dbReference type="SAM" id="Phobius"/>
    </source>
</evidence>
<dbReference type="GO" id="GO:0015628">
    <property type="term" value="P:protein secretion by the type II secretion system"/>
    <property type="evidence" value="ECO:0007669"/>
    <property type="project" value="InterPro"/>
</dbReference>
<dbReference type="GO" id="GO:0015627">
    <property type="term" value="C:type II protein secretion system complex"/>
    <property type="evidence" value="ECO:0007669"/>
    <property type="project" value="InterPro"/>
</dbReference>
<evidence type="ECO:0000313" key="5">
    <source>
        <dbReference type="Proteomes" id="UP000095651"/>
    </source>
</evidence>
<dbReference type="EMBL" id="CYZE01000004">
    <property type="protein sequence ID" value="CUO18147.1"/>
    <property type="molecule type" value="Genomic_DNA"/>
</dbReference>
<keyword evidence="2" id="KW-0812">Transmembrane</keyword>
<dbReference type="Proteomes" id="UP000261257">
    <property type="component" value="Unassembled WGS sequence"/>
</dbReference>
<dbReference type="Gene3D" id="3.30.700.10">
    <property type="entry name" value="Glycoprotein, Type 4 Pilin"/>
    <property type="match status" value="1"/>
</dbReference>
<dbReference type="PRINTS" id="PR00813">
    <property type="entry name" value="BCTERIALGSPG"/>
</dbReference>
<gene>
    <name evidence="4" type="ORF">DXC39_05925</name>
    <name evidence="3" type="ORF">ERS852407_02081</name>
</gene>
<dbReference type="NCBIfam" id="TIGR02532">
    <property type="entry name" value="IV_pilin_GFxxxE"/>
    <property type="match status" value="1"/>
</dbReference>
<dbReference type="SUPFAM" id="SSF54523">
    <property type="entry name" value="Pili subunits"/>
    <property type="match status" value="1"/>
</dbReference>
<reference evidence="3 5" key="1">
    <citation type="submission" date="2015-09" db="EMBL/GenBank/DDBJ databases">
        <authorList>
            <consortium name="Pathogen Informatics"/>
        </authorList>
    </citation>
    <scope>NUCLEOTIDE SEQUENCE [LARGE SCALE GENOMIC DNA]</scope>
    <source>
        <strain evidence="3 5">2789STDY5608850</strain>
    </source>
</reference>
<dbReference type="AlphaFoldDB" id="A0A174CYM5"/>
<accession>A0A174CYM5</accession>
<evidence type="ECO:0000313" key="6">
    <source>
        <dbReference type="Proteomes" id="UP000261257"/>
    </source>
</evidence>
<keyword evidence="2" id="KW-1133">Transmembrane helix</keyword>
<protein>
    <submittedName>
        <fullName evidence="3">Pilin</fullName>
    </submittedName>
    <submittedName>
        <fullName evidence="4">Type II secretion system protein</fullName>
    </submittedName>
</protein>
<keyword evidence="1" id="KW-0488">Methylation</keyword>
<dbReference type="EMBL" id="QSSQ01000002">
    <property type="protein sequence ID" value="RGM08005.1"/>
    <property type="molecule type" value="Genomic_DNA"/>
</dbReference>
<dbReference type="Proteomes" id="UP000095651">
    <property type="component" value="Unassembled WGS sequence"/>
</dbReference>
<sequence length="141" mass="15795">MQKDDAGFTLIETLAVLSIIAILAANLVPELNAFIDDAKKKSYVAETFMVKAAMQSYVIDRLAADGMIDDFVMYNEIFYPEVGSKENALYDMLKGSVTKGGQIRGIFYDPSTGKINGMIYDVKDYQIEIKNDSEVEVRDRK</sequence>
<proteinExistence type="predicted"/>
<reference evidence="4 6" key="2">
    <citation type="submission" date="2018-08" db="EMBL/GenBank/DDBJ databases">
        <title>A genome reference for cultivated species of the human gut microbiota.</title>
        <authorList>
            <person name="Zou Y."/>
            <person name="Xue W."/>
            <person name="Luo G."/>
        </authorList>
    </citation>
    <scope>NUCLEOTIDE SEQUENCE [LARGE SCALE GENOMIC DNA]</scope>
    <source>
        <strain evidence="4 6">TF05-11AC</strain>
    </source>
</reference>
<dbReference type="InterPro" id="IPR045584">
    <property type="entry name" value="Pilin-like"/>
</dbReference>
<organism evidence="3 5">
    <name type="scientific">Hungatella hathewayi</name>
    <dbReference type="NCBI Taxonomy" id="154046"/>
    <lineage>
        <taxon>Bacteria</taxon>
        <taxon>Bacillati</taxon>
        <taxon>Bacillota</taxon>
        <taxon>Clostridia</taxon>
        <taxon>Lachnospirales</taxon>
        <taxon>Lachnospiraceae</taxon>
        <taxon>Hungatella</taxon>
    </lineage>
</organism>
<dbReference type="InterPro" id="IPR000983">
    <property type="entry name" value="Bac_GSPG_pilin"/>
</dbReference>
<name>A0A174CYM5_9FIRM</name>